<feature type="region of interest" description="Disordered" evidence="6">
    <location>
        <begin position="479"/>
        <end position="668"/>
    </location>
</feature>
<proteinExistence type="predicted"/>
<feature type="compositionally biased region" description="Polar residues" evidence="6">
    <location>
        <begin position="1425"/>
        <end position="1438"/>
    </location>
</feature>
<feature type="compositionally biased region" description="Acidic residues" evidence="6">
    <location>
        <begin position="1719"/>
        <end position="1730"/>
    </location>
</feature>
<keyword evidence="5" id="KW-0539">Nucleus</keyword>
<feature type="region of interest" description="Disordered" evidence="6">
    <location>
        <begin position="1290"/>
        <end position="1736"/>
    </location>
</feature>
<evidence type="ECO:0000256" key="4">
    <source>
        <dbReference type="ARBA" id="ARBA00022833"/>
    </source>
</evidence>
<dbReference type="OrthoDB" id="8957690at2759"/>
<feature type="compositionally biased region" description="Basic and acidic residues" evidence="6">
    <location>
        <begin position="1297"/>
        <end position="1316"/>
    </location>
</feature>
<feature type="compositionally biased region" description="Polar residues" evidence="6">
    <location>
        <begin position="543"/>
        <end position="592"/>
    </location>
</feature>
<dbReference type="InterPro" id="IPR000690">
    <property type="entry name" value="Matrin/U1-C_Znf_C2H2"/>
</dbReference>
<keyword evidence="4" id="KW-0862">Zinc</keyword>
<feature type="compositionally biased region" description="Low complexity" evidence="6">
    <location>
        <begin position="1202"/>
        <end position="1217"/>
    </location>
</feature>
<feature type="compositionally biased region" description="Basic and acidic residues" evidence="6">
    <location>
        <begin position="1336"/>
        <end position="1351"/>
    </location>
</feature>
<evidence type="ECO:0000256" key="3">
    <source>
        <dbReference type="ARBA" id="ARBA00022771"/>
    </source>
</evidence>
<dbReference type="CDD" id="cd00590">
    <property type="entry name" value="RRM_SF"/>
    <property type="match status" value="1"/>
</dbReference>
<reference evidence="9" key="1">
    <citation type="submission" date="2025-08" db="UniProtKB">
        <authorList>
            <consortium name="RefSeq"/>
        </authorList>
    </citation>
    <scope>IDENTIFICATION</scope>
</reference>
<sequence length="1839" mass="206446">MPNRGKARDVCVASQKKLFTLKGSQLYAKIVRIEFSMAPFEFYKSLMEMIEFKVSDDKERTIYIRNISPSEVRNLREELKKIQSVKNVFPLLNKVFVEFENARDADRIGVWYSLQKHSPPHNIFRMRVPWSTNVAMAPRLAAKALPDAKDLVTGAVVPTTNCGVPKGSKPPFSVTLTTYPFVFPTVSPWFIIPNFVTAELKCQNWRYFMETKHPMVMLTGLPSGNYKHKDVVKLVWQYLPKQNLQCLYYNVLVLPLQRRAFVFFKDRQSCCSFVEDYLKNPVPVEGHVLDIHIVKQVVDPGSTEESMYRTLMKWSNSHVPDLESLQERLVIVELSETSVSLIIAVMKSVTQVAPFVSFLPLANRICIEMTESSGVTRVIKKIQSQQWSKVRHAESSKSLNQRIQQFGEISVNLDLENYVLTLNPIKATTHKPEPPLAETADVQEAAAESKGPSSAAQMPQICNEKTELAAAKTIDVPSELAGSEKQPDAPVKVQDSEVVPAETVKVESKEAKPSELMETAVTEQTELEGSVETKAETTAETKPLQTKPSESQTTPTPAPSTDPQRPQTTFKPQETPAKSSSEVQKSLPNSDTTHLKPKTDTSQKQQQTAEESGPVSEKSQTSEINEASSAKEVAAGSSELDPNQQSATVGNETTANETTSAPVVVSTPEENSQNFQTITKNIQFLSLKNILLPKFLSKEICLIVTNLPEYNDGSYTESSIINLLRKFGLEFEDDSVFIAPQYQTAFVCQPHVRKVQEFFKRPISNNRTLNGSKLCFQVFCVQKYTLFGFYTFFMNVTSSKRKHTSSSVVYIKNISSSEATDLRIALKKIGDVTNYVPLLNKVFVEFSNPCDADRLGVWYSFLKQRLPHSVHRTGLPSSFKRANNPRLPLRAMPHRNDIVAWAKIPRSMSNIPKGTTAPFWITMTTSPYLFSTERPWFNIPDFSTINEMRDILLIKQKKVRFPTIMLTGLPTATYTHKDLAKLVWKYFPEQNLYTLHNNVIVLPLQRRAFVHFDNWDACFRFLTDHVSNQVCLKDCVLSTHVVLNDVIPRSDEESMYRSLMKLSNIHVSDLKSLEDRLLCVEVLGTSERLVSTVMTAVASFATFVSFLPLSNWIYVEMAESSGVTKVLENMSVCRLPELSEVWKLVGRVELLKTRKQRLKDSKKIAVNVYLSLGTTDAYTVSTHEKSSAQPPLNKEEPKLGCSAASAAPVPSAGSEVSESTTAMEEERCETEVTANSSVVPETDVETSEKEEAEPVSCSALQTGSPPLSENVPQMNMREFNALKAVILQFKQSHNPTKRKEAQEDTEVHSSKLHVEPDSNFQNSVTVDEMTEDMEDKDTSESKQTAEEKPEEQSSDMSSKTFSSTSSNSSVSTSSTSDPNKPQTEPSSSVLSDTSSSESVETLRAQSSSAALRTSEQESHQKLSEDNSATKTVESQVETLSEVEPEQKFIPQTQSLETRDETPEEKDEEDKNTKETEDIDQILDTLDKKSVEQIKKEENQETETPGPEKDLLVSDSVKDETCSETNMDASAEVTDDSADEALNQEETHLVKDEGSTVKPDLMTGSQTEDGEDKKPDEMIPVPETPLQRNSTGAKNNQKTSQEATDNMTIVTRSTRKRKMTEKKDSDERKESETPTRTNTPGRDRQDAPTTEEKTPPGDVALTENTKDTNELELKTSEDFRENEEDNKAATPRPRGRPKTTTKLSPVATRISTRGVKAEDTDGQECVEEDQDGTGINKRRLELEEPKPKRSCSQSPHFGANFKLPPFDPKTPLGKEFVSRKWGFFCNLCSVSFLNENTTEDQHCKSQTHSENLQRYKKKRQQLRQKLQPTRMSTRISQKLI</sequence>
<feature type="compositionally biased region" description="Basic and acidic residues" evidence="6">
    <location>
        <begin position="1663"/>
        <end position="1678"/>
    </location>
</feature>
<dbReference type="GeneID" id="106523837"/>
<keyword evidence="8" id="KW-1185">Reference proteome</keyword>
<dbReference type="KEGG" id="alim:106523837"/>
<evidence type="ECO:0000313" key="8">
    <source>
        <dbReference type="Proteomes" id="UP000192220"/>
    </source>
</evidence>
<dbReference type="PROSITE" id="PS50171">
    <property type="entry name" value="ZF_MATRIN"/>
    <property type="match status" value="1"/>
</dbReference>
<evidence type="ECO:0000259" key="7">
    <source>
        <dbReference type="PROSITE" id="PS50171"/>
    </source>
</evidence>
<feature type="compositionally biased region" description="Low complexity" evidence="6">
    <location>
        <begin position="1386"/>
        <end position="1402"/>
    </location>
</feature>
<feature type="compositionally biased region" description="Basic and acidic residues" evidence="6">
    <location>
        <begin position="1620"/>
        <end position="1632"/>
    </location>
</feature>
<keyword evidence="2" id="KW-0479">Metal-binding</keyword>
<evidence type="ECO:0000256" key="2">
    <source>
        <dbReference type="ARBA" id="ARBA00022723"/>
    </source>
</evidence>
<feature type="compositionally biased region" description="Basic and acidic residues" evidence="6">
    <location>
        <begin position="1414"/>
        <end position="1424"/>
    </location>
</feature>
<dbReference type="Gene3D" id="3.30.70.330">
    <property type="match status" value="2"/>
</dbReference>
<feature type="compositionally biased region" description="Polar residues" evidence="6">
    <location>
        <begin position="1403"/>
        <end position="1413"/>
    </location>
</feature>
<dbReference type="InParanoid" id="A0A2I4BYP1"/>
<dbReference type="InterPro" id="IPR012677">
    <property type="entry name" value="Nucleotide-bd_a/b_plait_sf"/>
</dbReference>
<feature type="compositionally biased region" description="Acidic residues" evidence="6">
    <location>
        <begin position="1242"/>
        <end position="1253"/>
    </location>
</feature>
<evidence type="ECO:0000256" key="1">
    <source>
        <dbReference type="ARBA" id="ARBA00004123"/>
    </source>
</evidence>
<evidence type="ECO:0000256" key="5">
    <source>
        <dbReference type="ARBA" id="ARBA00023242"/>
    </source>
</evidence>
<dbReference type="GO" id="GO:0005634">
    <property type="term" value="C:nucleus"/>
    <property type="evidence" value="ECO:0007669"/>
    <property type="project" value="UniProtKB-SubCell"/>
</dbReference>
<feature type="compositionally biased region" description="Low complexity" evidence="6">
    <location>
        <begin position="1354"/>
        <end position="1376"/>
    </location>
</feature>
<feature type="compositionally biased region" description="Polar residues" evidence="6">
    <location>
        <begin position="617"/>
        <end position="628"/>
    </location>
</feature>
<comment type="subcellular location">
    <subcellularLocation>
        <location evidence="1">Nucleus</location>
    </subcellularLocation>
</comment>
<organism evidence="8 9">
    <name type="scientific">Austrofundulus limnaeus</name>
    <name type="common">Annual killifish</name>
    <dbReference type="NCBI Taxonomy" id="52670"/>
    <lineage>
        <taxon>Eukaryota</taxon>
        <taxon>Metazoa</taxon>
        <taxon>Chordata</taxon>
        <taxon>Craniata</taxon>
        <taxon>Vertebrata</taxon>
        <taxon>Euteleostomi</taxon>
        <taxon>Actinopterygii</taxon>
        <taxon>Neopterygii</taxon>
        <taxon>Teleostei</taxon>
        <taxon>Neoteleostei</taxon>
        <taxon>Acanthomorphata</taxon>
        <taxon>Ovalentaria</taxon>
        <taxon>Atherinomorphae</taxon>
        <taxon>Cyprinodontiformes</taxon>
        <taxon>Rivulidae</taxon>
        <taxon>Austrofundulus</taxon>
    </lineage>
</organism>
<feature type="compositionally biased region" description="Acidic residues" evidence="6">
    <location>
        <begin position="1532"/>
        <end position="1542"/>
    </location>
</feature>
<feature type="compositionally biased region" description="Basic and acidic residues" evidence="6">
    <location>
        <begin position="1640"/>
        <end position="1654"/>
    </location>
</feature>
<gene>
    <name evidence="9" type="primary">LOC106523837</name>
</gene>
<dbReference type="GO" id="GO:0003676">
    <property type="term" value="F:nucleic acid binding"/>
    <property type="evidence" value="ECO:0007669"/>
    <property type="project" value="InterPro"/>
</dbReference>
<keyword evidence="3" id="KW-0863">Zinc-finger</keyword>
<feature type="compositionally biased region" description="Basic and acidic residues" evidence="6">
    <location>
        <begin position="1505"/>
        <end position="1520"/>
    </location>
</feature>
<feature type="compositionally biased region" description="Basic and acidic residues" evidence="6">
    <location>
        <begin position="504"/>
        <end position="515"/>
    </location>
</feature>
<dbReference type="RefSeq" id="XP_013872865.1">
    <property type="nucleotide sequence ID" value="XM_014017411.1"/>
</dbReference>
<evidence type="ECO:0000256" key="6">
    <source>
        <dbReference type="SAM" id="MobiDB-lite"/>
    </source>
</evidence>
<feature type="compositionally biased region" description="Basic and acidic residues" evidence="6">
    <location>
        <begin position="1484"/>
        <end position="1498"/>
    </location>
</feature>
<dbReference type="SMART" id="SM00451">
    <property type="entry name" value="ZnF_U1"/>
    <property type="match status" value="1"/>
</dbReference>
<name>A0A2I4BYP1_AUSLI</name>
<feature type="compositionally biased region" description="Basic and acidic residues" evidence="6">
    <location>
        <begin position="1544"/>
        <end position="1554"/>
    </location>
</feature>
<feature type="compositionally biased region" description="Polar residues" evidence="6">
    <location>
        <begin position="1585"/>
        <end position="1611"/>
    </location>
</feature>
<dbReference type="GO" id="GO:0008270">
    <property type="term" value="F:zinc ion binding"/>
    <property type="evidence" value="ECO:0007669"/>
    <property type="project" value="UniProtKB-KW"/>
</dbReference>
<evidence type="ECO:0000313" key="9">
    <source>
        <dbReference type="RefSeq" id="XP_013872865.1"/>
    </source>
</evidence>
<feature type="compositionally biased region" description="Polar residues" evidence="6">
    <location>
        <begin position="640"/>
        <end position="661"/>
    </location>
</feature>
<dbReference type="InterPro" id="IPR003604">
    <property type="entry name" value="Matrin/U1-like-C_Znf_C2H2"/>
</dbReference>
<accession>A0A2I4BYP1</accession>
<feature type="compositionally biased region" description="Polar residues" evidence="6">
    <location>
        <begin position="1258"/>
        <end position="1273"/>
    </location>
</feature>
<feature type="region of interest" description="Disordered" evidence="6">
    <location>
        <begin position="1181"/>
        <end position="1275"/>
    </location>
</feature>
<protein>
    <submittedName>
        <fullName evidence="9">Uncharacterized protein LOC106523837</fullName>
    </submittedName>
</protein>
<dbReference type="Proteomes" id="UP000192220">
    <property type="component" value="Unplaced"/>
</dbReference>
<dbReference type="STRING" id="52670.A0A2I4BYP1"/>
<feature type="domain" description="Matrin-type" evidence="7">
    <location>
        <begin position="1782"/>
        <end position="1813"/>
    </location>
</feature>